<dbReference type="Gene3D" id="1.10.287.110">
    <property type="entry name" value="DnaJ domain"/>
    <property type="match status" value="1"/>
</dbReference>
<organism evidence="3 4">
    <name type="scientific">Anaeromyxobacter oryzae</name>
    <dbReference type="NCBI Taxonomy" id="2918170"/>
    <lineage>
        <taxon>Bacteria</taxon>
        <taxon>Pseudomonadati</taxon>
        <taxon>Myxococcota</taxon>
        <taxon>Myxococcia</taxon>
        <taxon>Myxococcales</taxon>
        <taxon>Cystobacterineae</taxon>
        <taxon>Anaeromyxobacteraceae</taxon>
        <taxon>Anaeromyxobacter</taxon>
    </lineage>
</organism>
<reference evidence="4" key="1">
    <citation type="journal article" date="2022" name="Int. J. Syst. Evol. Microbiol.">
        <title>Anaeromyxobacter oryzae sp. nov., Anaeromyxobacter diazotrophicus sp. nov. and Anaeromyxobacter paludicola sp. nov., isolated from paddy soils.</title>
        <authorList>
            <person name="Itoh H."/>
            <person name="Xu Z."/>
            <person name="Mise K."/>
            <person name="Masuda Y."/>
            <person name="Ushijima N."/>
            <person name="Hayakawa C."/>
            <person name="Shiratori Y."/>
            <person name="Senoo K."/>
        </authorList>
    </citation>
    <scope>NUCLEOTIDE SEQUENCE [LARGE SCALE GENOMIC DNA]</scope>
    <source>
        <strain evidence="4">Red232</strain>
    </source>
</reference>
<gene>
    <name evidence="3" type="ORF">AMOR_29170</name>
</gene>
<evidence type="ECO:0000313" key="4">
    <source>
        <dbReference type="Proteomes" id="UP001162891"/>
    </source>
</evidence>
<dbReference type="PROSITE" id="PS50076">
    <property type="entry name" value="DNAJ_2"/>
    <property type="match status" value="1"/>
</dbReference>
<feature type="domain" description="J" evidence="2">
    <location>
        <begin position="8"/>
        <end position="80"/>
    </location>
</feature>
<feature type="region of interest" description="Disordered" evidence="1">
    <location>
        <begin position="83"/>
        <end position="166"/>
    </location>
</feature>
<dbReference type="Proteomes" id="UP001162891">
    <property type="component" value="Chromosome"/>
</dbReference>
<evidence type="ECO:0000313" key="3">
    <source>
        <dbReference type="EMBL" id="BDG03921.1"/>
    </source>
</evidence>
<protein>
    <recommendedName>
        <fullName evidence="2">J domain-containing protein</fullName>
    </recommendedName>
</protein>
<feature type="compositionally biased region" description="Low complexity" evidence="1">
    <location>
        <begin position="109"/>
        <end position="118"/>
    </location>
</feature>
<dbReference type="Pfam" id="PF00226">
    <property type="entry name" value="DnaJ"/>
    <property type="match status" value="1"/>
</dbReference>
<proteinExistence type="predicted"/>
<evidence type="ECO:0000259" key="2">
    <source>
        <dbReference type="PROSITE" id="PS50076"/>
    </source>
</evidence>
<evidence type="ECO:0000256" key="1">
    <source>
        <dbReference type="SAM" id="MobiDB-lite"/>
    </source>
</evidence>
<dbReference type="RefSeq" id="WP_248352296.1">
    <property type="nucleotide sequence ID" value="NZ_AP025591.1"/>
</dbReference>
<name>A0ABM7WWP5_9BACT</name>
<dbReference type="SUPFAM" id="SSF46565">
    <property type="entry name" value="Chaperone J-domain"/>
    <property type="match status" value="1"/>
</dbReference>
<dbReference type="SUPFAM" id="SSF160246">
    <property type="entry name" value="EspE N-terminal domain-like"/>
    <property type="match status" value="1"/>
</dbReference>
<feature type="compositionally biased region" description="Low complexity" evidence="1">
    <location>
        <begin position="131"/>
        <end position="160"/>
    </location>
</feature>
<dbReference type="EMBL" id="AP025591">
    <property type="protein sequence ID" value="BDG03921.1"/>
    <property type="molecule type" value="Genomic_DNA"/>
</dbReference>
<feature type="compositionally biased region" description="Pro residues" evidence="1">
    <location>
        <begin position="94"/>
        <end position="108"/>
    </location>
</feature>
<sequence>MAKTEELTLEDVIAAGRVLFGPRFAPDGQGWRAELKTTYRRRALETHPDRARAVGRTESDLSREFRRVAEAYRVLSALRAGPLPAPVAPRERAAPPPPAAPPRRPAPAPRAARAGPAGPVRPHPPTGPGEGRPAAAARGWTGSPRAEQVRAAPRAAAAPSPRVPAPELPRRRLRFAEYLYYSGRVPWTALVEALSWQRCQRPAIGRIAVDWGFLAPEDVAAILERRRAAAAQRIPFGEFAVRLGYLTSFQLLALLGRQLRQQQRIGAWFVERGLLDAEEIDAIRVRIARHNARWRE</sequence>
<accession>A0ABM7WWP5</accession>
<dbReference type="InterPro" id="IPR037257">
    <property type="entry name" value="T2SS_E_N_sf"/>
</dbReference>
<dbReference type="CDD" id="cd06257">
    <property type="entry name" value="DnaJ"/>
    <property type="match status" value="1"/>
</dbReference>
<keyword evidence="4" id="KW-1185">Reference proteome</keyword>
<dbReference type="InterPro" id="IPR036869">
    <property type="entry name" value="J_dom_sf"/>
</dbReference>
<dbReference type="InterPro" id="IPR001623">
    <property type="entry name" value="DnaJ_domain"/>
</dbReference>